<proteinExistence type="predicted"/>
<keyword evidence="2" id="KW-1185">Reference proteome</keyword>
<reference evidence="2" key="2">
    <citation type="submission" date="2014-11" db="EMBL/GenBank/DDBJ databases">
        <title>Draft genome sequence of Hydrogenophaga intermedia S1.</title>
        <authorList>
            <person name="Gan H.M."/>
            <person name="Chew T.H."/>
            <person name="Stolz A."/>
        </authorList>
    </citation>
    <scope>NUCLEOTIDE SEQUENCE [LARGE SCALE GENOMIC DNA]</scope>
    <source>
        <strain evidence="2">S1</strain>
    </source>
</reference>
<dbReference type="RefSeq" id="WP_035621277.1">
    <property type="nucleotide sequence ID" value="NZ_CCAE010000010.1"/>
</dbReference>
<gene>
    <name evidence="1" type="ORF">BN948_01806</name>
</gene>
<protein>
    <submittedName>
        <fullName evidence="1">Uncharacterized protein</fullName>
    </submittedName>
</protein>
<sequence>MTTAHIAAMLMDALRNAKGEDEIQRVLQQAKDAGLATATYEFNGEAFDIGTQLVQQTVFRMLPGMLKLIRPEDHEALIAGVLSGIATISTGVMGIAKTSELLAQTSVFTLELEADIPPGVAAELGLSPAH</sequence>
<name>A0A1L1PF13_HYDIT</name>
<reference evidence="2" key="1">
    <citation type="submission" date="2014-02" db="EMBL/GenBank/DDBJ databases">
        <authorList>
            <person name="Gan H."/>
        </authorList>
    </citation>
    <scope>NUCLEOTIDE SEQUENCE [LARGE SCALE GENOMIC DNA]</scope>
    <source>
        <strain evidence="2">S1</strain>
    </source>
</reference>
<dbReference type="AlphaFoldDB" id="A0A1L1PF13"/>
<dbReference type="Proteomes" id="UP000028878">
    <property type="component" value="Unassembled WGS sequence"/>
</dbReference>
<evidence type="ECO:0000313" key="2">
    <source>
        <dbReference type="Proteomes" id="UP000028878"/>
    </source>
</evidence>
<evidence type="ECO:0000313" key="1">
    <source>
        <dbReference type="EMBL" id="CDN87384.1"/>
    </source>
</evidence>
<dbReference type="EMBL" id="CCAE010000010">
    <property type="protein sequence ID" value="CDN87384.1"/>
    <property type="molecule type" value="Genomic_DNA"/>
</dbReference>
<accession>A0A1L1PF13</accession>
<organism evidence="1 2">
    <name type="scientific">Hydrogenophaga intermedia</name>
    <dbReference type="NCBI Taxonomy" id="65786"/>
    <lineage>
        <taxon>Bacteria</taxon>
        <taxon>Pseudomonadati</taxon>
        <taxon>Pseudomonadota</taxon>
        <taxon>Betaproteobacteria</taxon>
        <taxon>Burkholderiales</taxon>
        <taxon>Comamonadaceae</taxon>
        <taxon>Hydrogenophaga</taxon>
    </lineage>
</organism>